<feature type="transmembrane region" description="Helical" evidence="4">
    <location>
        <begin position="353"/>
        <end position="374"/>
    </location>
</feature>
<proteinExistence type="predicted"/>
<organism evidence="5 6">
    <name type="scientific">Aurantiacibacter spongiae</name>
    <dbReference type="NCBI Taxonomy" id="2488860"/>
    <lineage>
        <taxon>Bacteria</taxon>
        <taxon>Pseudomonadati</taxon>
        <taxon>Pseudomonadota</taxon>
        <taxon>Alphaproteobacteria</taxon>
        <taxon>Sphingomonadales</taxon>
        <taxon>Erythrobacteraceae</taxon>
        <taxon>Aurantiacibacter</taxon>
    </lineage>
</organism>
<feature type="transmembrane region" description="Helical" evidence="4">
    <location>
        <begin position="39"/>
        <end position="59"/>
    </location>
</feature>
<evidence type="ECO:0000256" key="2">
    <source>
        <dbReference type="ARBA" id="ARBA00022989"/>
    </source>
</evidence>
<name>A0A3N5CWI7_9SPHN</name>
<dbReference type="PANTHER" id="PTHR23521:SF3">
    <property type="entry name" value="MFS TRANSPORTER"/>
    <property type="match status" value="1"/>
</dbReference>
<keyword evidence="3 4" id="KW-0472">Membrane</keyword>
<dbReference type="GO" id="GO:0022857">
    <property type="term" value="F:transmembrane transporter activity"/>
    <property type="evidence" value="ECO:0007669"/>
    <property type="project" value="InterPro"/>
</dbReference>
<feature type="transmembrane region" description="Helical" evidence="4">
    <location>
        <begin position="201"/>
        <end position="220"/>
    </location>
</feature>
<keyword evidence="1 4" id="KW-0812">Transmembrane</keyword>
<evidence type="ECO:0000313" key="6">
    <source>
        <dbReference type="Proteomes" id="UP000275232"/>
    </source>
</evidence>
<feature type="transmembrane region" description="Helical" evidence="4">
    <location>
        <begin position="265"/>
        <end position="283"/>
    </location>
</feature>
<feature type="transmembrane region" description="Helical" evidence="4">
    <location>
        <begin position="131"/>
        <end position="152"/>
    </location>
</feature>
<dbReference type="EMBL" id="RPFZ01000001">
    <property type="protein sequence ID" value="RPF71920.1"/>
    <property type="molecule type" value="Genomic_DNA"/>
</dbReference>
<evidence type="ECO:0000256" key="1">
    <source>
        <dbReference type="ARBA" id="ARBA00022692"/>
    </source>
</evidence>
<dbReference type="SUPFAM" id="SSF103473">
    <property type="entry name" value="MFS general substrate transporter"/>
    <property type="match status" value="1"/>
</dbReference>
<feature type="transmembrane region" description="Helical" evidence="4">
    <location>
        <begin position="158"/>
        <end position="180"/>
    </location>
</feature>
<dbReference type="InterPro" id="IPR011701">
    <property type="entry name" value="MFS"/>
</dbReference>
<keyword evidence="2 4" id="KW-1133">Transmembrane helix</keyword>
<dbReference type="RefSeq" id="WP_123880821.1">
    <property type="nucleotide sequence ID" value="NZ_RPFZ01000001.1"/>
</dbReference>
<feature type="transmembrane region" description="Helical" evidence="4">
    <location>
        <begin position="289"/>
        <end position="309"/>
    </location>
</feature>
<sequence length="415" mass="43595">MLATFRSVRTILLAIFMLMAGSGFLSTLIAIRLEQAGAGSFWIGLVATAYFAGLTVGALRVPQLIARIGHIRAFAAFVAIYSATSLTYAILDNPALWTGLRFIDGFVMSGVFVCLESWLNRLANARNRSAVLAAYMVALYAGQAVGQFLLNLGDNGPALPFMASAILLSLASLPVVLTRIDQPVLDPFRPFPVRRLYDSSPLGAVGSLATGVMLGAFYALGPVFAQRSGFGLSQVALFASCVITGGVALQYPLGLLSDRFDRRRVIAACFVAAFAVCLLLSLVARPGAIFALGALFGGFAFALYPLCVAHTNDHLGEDERVGASSGLVLVYSVGAAAGPLWGTAGMGAMGPQGLFAAIGLIALAGAGFAGWRMATSEPVPSKDQQTFRTLPRTTAMAAIVETTEGMARPVRRARR</sequence>
<dbReference type="AlphaFoldDB" id="A0A3N5CWI7"/>
<feature type="transmembrane region" description="Helical" evidence="4">
    <location>
        <begin position="321"/>
        <end position="341"/>
    </location>
</feature>
<accession>A0A3N5CWI7</accession>
<reference evidence="5 6" key="1">
    <citation type="submission" date="2018-11" db="EMBL/GenBank/DDBJ databases">
        <title>Erythrobacter spongiae sp. nov., isolated from a marine sponge.</title>
        <authorList>
            <person name="Zhuang L."/>
            <person name="Luo L."/>
        </authorList>
    </citation>
    <scope>NUCLEOTIDE SEQUENCE [LARGE SCALE GENOMIC DNA]</scope>
    <source>
        <strain evidence="5 6">HN-E23</strain>
    </source>
</reference>
<feature type="transmembrane region" description="Helical" evidence="4">
    <location>
        <begin position="12"/>
        <end position="33"/>
    </location>
</feature>
<dbReference type="GO" id="GO:0005886">
    <property type="term" value="C:plasma membrane"/>
    <property type="evidence" value="ECO:0007669"/>
    <property type="project" value="TreeGrafter"/>
</dbReference>
<dbReference type="OrthoDB" id="9797524at2"/>
<evidence type="ECO:0000313" key="5">
    <source>
        <dbReference type="EMBL" id="RPF71920.1"/>
    </source>
</evidence>
<protein>
    <submittedName>
        <fullName evidence="5">MFS transporter</fullName>
    </submittedName>
</protein>
<dbReference type="CDD" id="cd17477">
    <property type="entry name" value="MFS_YcaD_like"/>
    <property type="match status" value="1"/>
</dbReference>
<keyword evidence="6" id="KW-1185">Reference proteome</keyword>
<dbReference type="Pfam" id="PF07690">
    <property type="entry name" value="MFS_1"/>
    <property type="match status" value="1"/>
</dbReference>
<evidence type="ECO:0000256" key="3">
    <source>
        <dbReference type="ARBA" id="ARBA00023136"/>
    </source>
</evidence>
<feature type="transmembrane region" description="Helical" evidence="4">
    <location>
        <begin position="232"/>
        <end position="253"/>
    </location>
</feature>
<feature type="transmembrane region" description="Helical" evidence="4">
    <location>
        <begin position="71"/>
        <end position="91"/>
    </location>
</feature>
<dbReference type="Gene3D" id="1.20.1250.20">
    <property type="entry name" value="MFS general substrate transporter like domains"/>
    <property type="match status" value="2"/>
</dbReference>
<gene>
    <name evidence="5" type="ORF">EG799_10040</name>
</gene>
<dbReference type="InterPro" id="IPR047200">
    <property type="entry name" value="MFS_YcaD-like"/>
</dbReference>
<feature type="transmembrane region" description="Helical" evidence="4">
    <location>
        <begin position="97"/>
        <end position="119"/>
    </location>
</feature>
<dbReference type="Proteomes" id="UP000275232">
    <property type="component" value="Unassembled WGS sequence"/>
</dbReference>
<dbReference type="InterPro" id="IPR036259">
    <property type="entry name" value="MFS_trans_sf"/>
</dbReference>
<dbReference type="PANTHER" id="PTHR23521">
    <property type="entry name" value="TRANSPORTER MFS SUPERFAMILY"/>
    <property type="match status" value="1"/>
</dbReference>
<evidence type="ECO:0000256" key="4">
    <source>
        <dbReference type="SAM" id="Phobius"/>
    </source>
</evidence>
<comment type="caution">
    <text evidence="5">The sequence shown here is derived from an EMBL/GenBank/DDBJ whole genome shotgun (WGS) entry which is preliminary data.</text>
</comment>